<name>A0A9W8DTV1_9FUNG</name>
<feature type="region of interest" description="Disordered" evidence="1">
    <location>
        <begin position="521"/>
        <end position="580"/>
    </location>
</feature>
<protein>
    <recommendedName>
        <fullName evidence="4">GAR domain-containing protein</fullName>
    </recommendedName>
</protein>
<feature type="region of interest" description="Disordered" evidence="1">
    <location>
        <begin position="909"/>
        <end position="930"/>
    </location>
</feature>
<feature type="compositionally biased region" description="Low complexity" evidence="1">
    <location>
        <begin position="1164"/>
        <end position="1187"/>
    </location>
</feature>
<comment type="caution">
    <text evidence="2">The sequence shown here is derived from an EMBL/GenBank/DDBJ whole genome shotgun (WGS) entry which is preliminary data.</text>
</comment>
<feature type="compositionally biased region" description="Polar residues" evidence="1">
    <location>
        <begin position="826"/>
        <end position="858"/>
    </location>
</feature>
<feature type="region of interest" description="Disordered" evidence="1">
    <location>
        <begin position="1160"/>
        <end position="1207"/>
    </location>
</feature>
<accession>A0A9W8DTV1</accession>
<reference evidence="2" key="1">
    <citation type="submission" date="2022-07" db="EMBL/GenBank/DDBJ databases">
        <title>Phylogenomic reconstructions and comparative analyses of Kickxellomycotina fungi.</title>
        <authorList>
            <person name="Reynolds N.K."/>
            <person name="Stajich J.E."/>
            <person name="Barry K."/>
            <person name="Grigoriev I.V."/>
            <person name="Crous P."/>
            <person name="Smith M.E."/>
        </authorList>
    </citation>
    <scope>NUCLEOTIDE SEQUENCE</scope>
    <source>
        <strain evidence="2">RSA 861</strain>
    </source>
</reference>
<dbReference type="Proteomes" id="UP001150569">
    <property type="component" value="Unassembled WGS sequence"/>
</dbReference>
<feature type="region of interest" description="Disordered" evidence="1">
    <location>
        <begin position="475"/>
        <end position="495"/>
    </location>
</feature>
<dbReference type="OrthoDB" id="5559380at2759"/>
<organism evidence="2 3">
    <name type="scientific">Tieghemiomyces parasiticus</name>
    <dbReference type="NCBI Taxonomy" id="78921"/>
    <lineage>
        <taxon>Eukaryota</taxon>
        <taxon>Fungi</taxon>
        <taxon>Fungi incertae sedis</taxon>
        <taxon>Zoopagomycota</taxon>
        <taxon>Kickxellomycotina</taxon>
        <taxon>Dimargaritomycetes</taxon>
        <taxon>Dimargaritales</taxon>
        <taxon>Dimargaritaceae</taxon>
        <taxon>Tieghemiomyces</taxon>
    </lineage>
</organism>
<dbReference type="InterPro" id="IPR013889">
    <property type="entry name" value="Karyogamy_KAR9"/>
</dbReference>
<feature type="region of interest" description="Disordered" evidence="1">
    <location>
        <begin position="620"/>
        <end position="765"/>
    </location>
</feature>
<feature type="compositionally biased region" description="Low complexity" evidence="1">
    <location>
        <begin position="547"/>
        <end position="559"/>
    </location>
</feature>
<feature type="compositionally biased region" description="Polar residues" evidence="1">
    <location>
        <begin position="910"/>
        <end position="930"/>
    </location>
</feature>
<dbReference type="AlphaFoldDB" id="A0A9W8DTV1"/>
<evidence type="ECO:0000256" key="1">
    <source>
        <dbReference type="SAM" id="MobiDB-lite"/>
    </source>
</evidence>
<gene>
    <name evidence="2" type="ORF">IWQ60_007602</name>
</gene>
<feature type="compositionally biased region" description="Low complexity" evidence="1">
    <location>
        <begin position="988"/>
        <end position="1004"/>
    </location>
</feature>
<feature type="region of interest" description="Disordered" evidence="1">
    <location>
        <begin position="969"/>
        <end position="1016"/>
    </location>
</feature>
<sequence length="1207" mass="129396">MSEHFSYASDSSQYEDAVSTTGDTIDQVLSASPSSRRPPATMASHPSAQPPPAAPTTAAAALEKITHHSTRRRSGQAAPPLAVSLPQMLDNFSSGAREVELWLEAAKLYLDSLDIRSPSASHQASQEFESMMRDFTPTIELLCDLGDHIQSRIERIQASLPPEEQALRDRQSHQAKVVLHRILADWKIVHLNFGHIRKQLLETQYADELYGAVQQMQTDIRQYVGSVQAFERQWAATHAPCVAPRAAGHDIGSADGTSGSLGVVGTPKVFLGIKTEKIQKQEDHALARLHQQVGSFEPRLRQLHDRVTKFVNIQPNHILPGESPFVTFQELFDAVVREWEELRAHLDQLKRRVVSERWVYIFEDLAAEIAADMNELVTLIQSTRSDVVKLKAATRQPGELQAGVETVRARFYNARGRPLDTVTKLFRHLAARYDKEVLTQRKPGLVRQYHELQQSWYEVQEALCHLEAEINHLLTPHDPAATGSDAGSGSVHDTESVKSSILDEFSASSVHSITSALSQFRIDDSGRAGGGGTGSRPALSPPPPASPSTSTSSGFTATPRSLAYLDGSSVPPPPVRQGSTLGSAAAATLRAHSPLNQTPIRATRKSFDAATLGLSARAASSLEVRRAKTPSMLPRPKTPARSGATSPVPANPHRSDLARQPLPALPVTTRTSPPSHGTPAAGARSKSRPTTPLNRYQPAPSIAGRLLSAEAVPKLPGLRRTPSTVRLDGSRSGSTHARSGARTPGGDRVNRQPPAAPAPPATTEQGLTDMDALLNRAKQSASSGRMTNYRVARLLSGSPVPPSGPRGPRRSVSPGLLPLPSHHAPRTTSPSGRSVASLSQTLGNAAATTPLRQTSNHQPPRATSRASLLPCDATPRGPQMVSKATADATTTPLASLTNALPPRARRLSTGGAQLTTPVRPSASRTLSRPRSTLFLNHQATSTSPRDLPRATRNLESLVRENRRATGGFTLTLPRSAPALDDHGGHPVLSPSSASSLSSLQANSSYFPPHADDDSSAASPEIVYLSQVSQPMSLNPDDDPLDNAITQVIRHTFLNGTSAAEPPVYKVEGGARYYFGLITIDQPSSPSSSQQQQPRGYLVRCRLSPADGAGHGCPVQALTTEGRRGSMWQALDRFLHTTTTTTTHHAANANLVALTTLSPTIQPRSTSSASSTVTSNTTDLSVLLTTTSPNRGARRTPVTRPSPARPVA</sequence>
<feature type="region of interest" description="Disordered" evidence="1">
    <location>
        <begin position="1"/>
        <end position="57"/>
    </location>
</feature>
<keyword evidence="3" id="KW-1185">Reference proteome</keyword>
<proteinExistence type="predicted"/>
<evidence type="ECO:0000313" key="3">
    <source>
        <dbReference type="Proteomes" id="UP001150569"/>
    </source>
</evidence>
<feature type="compositionally biased region" description="Polar residues" evidence="1">
    <location>
        <begin position="8"/>
        <end position="29"/>
    </location>
</feature>
<evidence type="ECO:0000313" key="2">
    <source>
        <dbReference type="EMBL" id="KAJ1918068.1"/>
    </source>
</evidence>
<evidence type="ECO:0008006" key="4">
    <source>
        <dbReference type="Google" id="ProtNLM"/>
    </source>
</evidence>
<feature type="region of interest" description="Disordered" evidence="1">
    <location>
        <begin position="795"/>
        <end position="890"/>
    </location>
</feature>
<feature type="compositionally biased region" description="Low complexity" evidence="1">
    <location>
        <begin position="30"/>
        <end position="47"/>
    </location>
</feature>
<dbReference type="EMBL" id="JANBPT010000518">
    <property type="protein sequence ID" value="KAJ1918068.1"/>
    <property type="molecule type" value="Genomic_DNA"/>
</dbReference>
<dbReference type="Pfam" id="PF08580">
    <property type="entry name" value="KAR9"/>
    <property type="match status" value="1"/>
</dbReference>